<gene>
    <name evidence="13" type="primary">eccCa</name>
    <name evidence="13" type="ORF">OG563_23190</name>
</gene>
<keyword evidence="4" id="KW-0677">Repeat</keyword>
<proteinExistence type="predicted"/>
<evidence type="ECO:0000256" key="7">
    <source>
        <dbReference type="ARBA" id="ARBA00022989"/>
    </source>
</evidence>
<evidence type="ECO:0000313" key="14">
    <source>
        <dbReference type="Proteomes" id="UP001432062"/>
    </source>
</evidence>
<evidence type="ECO:0000256" key="2">
    <source>
        <dbReference type="ARBA" id="ARBA00022475"/>
    </source>
</evidence>
<evidence type="ECO:0000256" key="4">
    <source>
        <dbReference type="ARBA" id="ARBA00022737"/>
    </source>
</evidence>
<dbReference type="InterPro" id="IPR023836">
    <property type="entry name" value="EccCa-like_Actinobacteria"/>
</dbReference>
<organism evidence="13 14">
    <name type="scientific">Nocardia vinacea</name>
    <dbReference type="NCBI Taxonomy" id="96468"/>
    <lineage>
        <taxon>Bacteria</taxon>
        <taxon>Bacillati</taxon>
        <taxon>Actinomycetota</taxon>
        <taxon>Actinomycetes</taxon>
        <taxon>Mycobacteriales</taxon>
        <taxon>Nocardiaceae</taxon>
        <taxon>Nocardia</taxon>
    </lineage>
</organism>
<evidence type="ECO:0000259" key="12">
    <source>
        <dbReference type="PROSITE" id="PS50901"/>
    </source>
</evidence>
<reference evidence="13" key="1">
    <citation type="submission" date="2022-10" db="EMBL/GenBank/DDBJ databases">
        <title>The complete genomes of actinobacterial strains from the NBC collection.</title>
        <authorList>
            <person name="Joergensen T.S."/>
            <person name="Alvarez Arevalo M."/>
            <person name="Sterndorff E.B."/>
            <person name="Faurdal D."/>
            <person name="Vuksanovic O."/>
            <person name="Mourched A.-S."/>
            <person name="Charusanti P."/>
            <person name="Shaw S."/>
            <person name="Blin K."/>
            <person name="Weber T."/>
        </authorList>
    </citation>
    <scope>NUCLEOTIDE SEQUENCE</scope>
    <source>
        <strain evidence="13">NBC_01482</strain>
    </source>
</reference>
<keyword evidence="14" id="KW-1185">Reference proteome</keyword>
<dbReference type="InterPro" id="IPR002543">
    <property type="entry name" value="FtsK_dom"/>
</dbReference>
<evidence type="ECO:0000256" key="9">
    <source>
        <dbReference type="PROSITE-ProRule" id="PRU00289"/>
    </source>
</evidence>
<evidence type="ECO:0000256" key="10">
    <source>
        <dbReference type="SAM" id="MobiDB-lite"/>
    </source>
</evidence>
<keyword evidence="7 11" id="KW-1133">Transmembrane helix</keyword>
<evidence type="ECO:0000313" key="13">
    <source>
        <dbReference type="EMBL" id="WUV50844.1"/>
    </source>
</evidence>
<keyword evidence="3 11" id="KW-0812">Transmembrane</keyword>
<dbReference type="SMART" id="SM00382">
    <property type="entry name" value="AAA"/>
    <property type="match status" value="3"/>
</dbReference>
<feature type="binding site" evidence="9">
    <location>
        <begin position="484"/>
        <end position="491"/>
    </location>
    <ligand>
        <name>ATP</name>
        <dbReference type="ChEBI" id="CHEBI:30616"/>
    </ligand>
</feature>
<evidence type="ECO:0000256" key="11">
    <source>
        <dbReference type="SAM" id="Phobius"/>
    </source>
</evidence>
<keyword evidence="6 9" id="KW-0067">ATP-binding</keyword>
<dbReference type="Pfam" id="PF01580">
    <property type="entry name" value="FtsK_SpoIIIE"/>
    <property type="match status" value="3"/>
</dbReference>
<keyword evidence="5 9" id="KW-0547">Nucleotide-binding</keyword>
<dbReference type="Proteomes" id="UP001432062">
    <property type="component" value="Chromosome"/>
</dbReference>
<dbReference type="InterPro" id="IPR003593">
    <property type="entry name" value="AAA+_ATPase"/>
</dbReference>
<accession>A0ABZ1Z5L9</accession>
<feature type="domain" description="FtsK" evidence="12">
    <location>
        <begin position="824"/>
        <end position="1023"/>
    </location>
</feature>
<evidence type="ECO:0000256" key="3">
    <source>
        <dbReference type="ARBA" id="ARBA00022692"/>
    </source>
</evidence>
<dbReference type="RefSeq" id="WP_329415678.1">
    <property type="nucleotide sequence ID" value="NZ_CP109441.1"/>
</dbReference>
<keyword evidence="2" id="KW-1003">Cell membrane</keyword>
<feature type="region of interest" description="Disordered" evidence="10">
    <location>
        <begin position="1"/>
        <end position="29"/>
    </location>
</feature>
<dbReference type="InterPro" id="IPR050206">
    <property type="entry name" value="FtsK/SpoIIIE/SftA"/>
</dbReference>
<dbReference type="SUPFAM" id="SSF52540">
    <property type="entry name" value="P-loop containing nucleoside triphosphate hydrolases"/>
    <property type="match status" value="3"/>
</dbReference>
<protein>
    <submittedName>
        <fullName evidence="13">Type VII secretion protein EccCa</fullName>
    </submittedName>
</protein>
<dbReference type="NCBIfam" id="TIGR03924">
    <property type="entry name" value="T7SS_EccC_a"/>
    <property type="match status" value="1"/>
</dbReference>
<dbReference type="PANTHER" id="PTHR22683:SF1">
    <property type="entry name" value="TYPE VII SECRETION SYSTEM PROTEIN ESSC"/>
    <property type="match status" value="1"/>
</dbReference>
<dbReference type="NCBIfam" id="TIGR03925">
    <property type="entry name" value="T7SS_EccC_b"/>
    <property type="match status" value="1"/>
</dbReference>
<dbReference type="PROSITE" id="PS50901">
    <property type="entry name" value="FTSK"/>
    <property type="match status" value="3"/>
</dbReference>
<sequence length="1346" mass="146579">MSTVRFQRRARREMPRSPGGEVTLQPPPEIPRVTPGSLVSKLMPVVMVVGMVGMMALLFTQGGSIASNPMSMMFPMMMVVSMVGMFAGQGGGKGQKAAEANEDRKDYLRYLDQVRKDVDQTATQQRASVEWSHPEPALIWMLAGTSRMWERRAGDKDFCHARIGIGGQRLATRLVAPETGPVEELEPIAAVSLRRFVRAHSTVPDLPTAIAVKGFATIALDGDRAEARDMTRAMLLQLCMFQAPDQVLIAVVCGPDTAREWAWTKWLPHTQHPDAQDGIGTQRMFYGSIREATAGLHPLLANRVRYSRNQPANANLVHIVIVVDGGLLEAEEDQLRESGYEGVTIIDLCGYAPRLAVSRGIKMVVENGECVGRGATGNQERFALIDRISPQQAQQVARRLAPYRAATQRSSDVENDDADVISTWTQLMKLGDIGTFNPEHAWRPRYGRERLRVPFGVGADGAPIELDIKEAAESGMGPHGLCIGATGSGKSEFLRTLVLSLLATHSPDQLNLVLVDFKGGATFLGLDGVPHVAAVITNLEEEADLVDRMRDALAGEMNRRQEVLRQAGNFANVSEYEKARAAGADLDPLPALFVVLDEFSELLTQHPDFAELFVMIGRLGRSLHVHLLLASQRLEEGKLKGLESHLSYRIGLKTFSANESRQVLGVPDAYNLPGIPGGGYLKSDSGEIQRFQASYVSGPYVGGGSQREVTQAGVAGGEIDIKARPFTATHVDFRAIDRVPLPSEPTHDPEPQSEDGEQISNLNMLASRIRGHGRAAHEIWLPPLEEAPTLDQLIPRSVLTGEYSAVATLRAPMGIVDRPYDQRRDPFVVDLSGSRGNVAVVGGPQSGKSTALRTMIMALSLTHTAEQVQFYCLDFGGGTMASLEGLPHVGSVASRLDEDKVRRTIAEMTTIVRQREARFRQLGIESMTEFRRLRAMDPASSPAAAGAHEDPFGDVFLVIDGFGSIRQDFDPLEQPIMNLAVQGLSYGVHVVIALARWAEARPALKDQIGTRIELRLGDPMDSDLGRKFASLVPQGRPGRGMTPECLHMLTGLPRIDSSADHDNLGQAVADAVATIARLTPGRPAPAARMLPEMLPREQLLQLAGNWPSQVNPEVKCMRIPLGINESELAPVYLDFNESPHFIVLGDTESGKTSLLRSIIDSIAASNTPDQARFILGDYRRTMLGLVPDGYLAGYGSTAPQFTQNMTDLAAYVAQRTPGSDVTPQQLRDRSWWRGPELYVIVDDYDLVASSSGNPVSALVEHLPHARDLGFHVIIARRSGGASRAMYEATVARMKDLGSAALVMSCNKDEGVLFGTTRPGIKPPGRGTYVTRNSEGLIQLAWMPPAE</sequence>
<evidence type="ECO:0000256" key="6">
    <source>
        <dbReference type="ARBA" id="ARBA00022840"/>
    </source>
</evidence>
<feature type="binding site" evidence="9">
    <location>
        <begin position="842"/>
        <end position="849"/>
    </location>
    <ligand>
        <name>ATP</name>
        <dbReference type="ChEBI" id="CHEBI:30616"/>
    </ligand>
</feature>
<evidence type="ECO:0000256" key="8">
    <source>
        <dbReference type="ARBA" id="ARBA00023136"/>
    </source>
</evidence>
<dbReference type="EMBL" id="CP109441">
    <property type="protein sequence ID" value="WUV50844.1"/>
    <property type="molecule type" value="Genomic_DNA"/>
</dbReference>
<evidence type="ECO:0000256" key="5">
    <source>
        <dbReference type="ARBA" id="ARBA00022741"/>
    </source>
</evidence>
<feature type="domain" description="FtsK" evidence="12">
    <location>
        <begin position="461"/>
        <end position="661"/>
    </location>
</feature>
<name>A0ABZ1Z5L9_9NOCA</name>
<feature type="compositionally biased region" description="Basic residues" evidence="10">
    <location>
        <begin position="1"/>
        <end position="11"/>
    </location>
</feature>
<comment type="subcellular location">
    <subcellularLocation>
        <location evidence="1">Cell membrane</location>
        <topology evidence="1">Multi-pass membrane protein</topology>
    </subcellularLocation>
</comment>
<feature type="domain" description="FtsK" evidence="12">
    <location>
        <begin position="1128"/>
        <end position="1312"/>
    </location>
</feature>
<dbReference type="InterPro" id="IPR023837">
    <property type="entry name" value="EccCb-like_Actinobacteria"/>
</dbReference>
<keyword evidence="8 11" id="KW-0472">Membrane</keyword>
<feature type="transmembrane region" description="Helical" evidence="11">
    <location>
        <begin position="42"/>
        <end position="60"/>
    </location>
</feature>
<dbReference type="Gene3D" id="3.40.50.300">
    <property type="entry name" value="P-loop containing nucleotide triphosphate hydrolases"/>
    <property type="match status" value="3"/>
</dbReference>
<feature type="binding site" evidence="9">
    <location>
        <begin position="1145"/>
        <end position="1152"/>
    </location>
    <ligand>
        <name>ATP</name>
        <dbReference type="ChEBI" id="CHEBI:30616"/>
    </ligand>
</feature>
<dbReference type="InterPro" id="IPR027417">
    <property type="entry name" value="P-loop_NTPase"/>
</dbReference>
<evidence type="ECO:0000256" key="1">
    <source>
        <dbReference type="ARBA" id="ARBA00004651"/>
    </source>
</evidence>
<dbReference type="PANTHER" id="PTHR22683">
    <property type="entry name" value="SPORULATION PROTEIN RELATED"/>
    <property type="match status" value="1"/>
</dbReference>